<dbReference type="PANTHER" id="PTHR26312">
    <property type="entry name" value="TETRATRICOPEPTIDE REPEAT PROTEIN 5"/>
    <property type="match status" value="1"/>
</dbReference>
<evidence type="ECO:0000256" key="1">
    <source>
        <dbReference type="SAM" id="MobiDB-lite"/>
    </source>
</evidence>
<evidence type="ECO:0000313" key="4">
    <source>
        <dbReference type="Proteomes" id="UP001605036"/>
    </source>
</evidence>
<proteinExistence type="predicted"/>
<dbReference type="InterPro" id="IPR011990">
    <property type="entry name" value="TPR-like_helical_dom_sf"/>
</dbReference>
<organism evidence="3 4">
    <name type="scientific">Riccia fluitans</name>
    <dbReference type="NCBI Taxonomy" id="41844"/>
    <lineage>
        <taxon>Eukaryota</taxon>
        <taxon>Viridiplantae</taxon>
        <taxon>Streptophyta</taxon>
        <taxon>Embryophyta</taxon>
        <taxon>Marchantiophyta</taxon>
        <taxon>Marchantiopsida</taxon>
        <taxon>Marchantiidae</taxon>
        <taxon>Marchantiales</taxon>
        <taxon>Ricciaceae</taxon>
        <taxon>Riccia</taxon>
    </lineage>
</organism>
<accession>A0ABD1XY02</accession>
<gene>
    <name evidence="3" type="ORF">R1flu_025528</name>
</gene>
<dbReference type="InterPro" id="IPR057352">
    <property type="entry name" value="TPR_TmcB/C"/>
</dbReference>
<dbReference type="AlphaFoldDB" id="A0ABD1XY02"/>
<evidence type="ECO:0000259" key="2">
    <source>
        <dbReference type="Pfam" id="PF25474"/>
    </source>
</evidence>
<dbReference type="EMBL" id="JBHFFA010000007">
    <property type="protein sequence ID" value="KAL2613836.1"/>
    <property type="molecule type" value="Genomic_DNA"/>
</dbReference>
<feature type="compositionally biased region" description="Low complexity" evidence="1">
    <location>
        <begin position="34"/>
        <end position="51"/>
    </location>
</feature>
<protein>
    <recommendedName>
        <fullName evidence="2">TmcB/TmcC TPR repeats domain-containing protein</fullName>
    </recommendedName>
</protein>
<dbReference type="PANTHER" id="PTHR26312:SF222">
    <property type="entry name" value="EXPRESSED PROTEIN"/>
    <property type="match status" value="1"/>
</dbReference>
<dbReference type="Proteomes" id="UP001605036">
    <property type="component" value="Unassembled WGS sequence"/>
</dbReference>
<sequence>MLLRSTSTGVLGKLVSPAAPSAAESLFELHTGKTSVPSTPTHASSSAAAAHQFGDETRSIDGGVGLVDWDFENGNHVPWPSFRKVQSESDLQSLCRASSGSSSAFAAAESLLAAPRSSEMVETITGVKKSSWCRRGKSGGIRRGCSLTIIPSARHMEIDEVIAELAESLTPLSTVDTELYEDSPHCLTQSTSRNSNSLLMSSEKMNLELESSCTEASISFSPVSKDRVETTSWEDVYDENDYMVSSLSAEFATFSGRQQEAAGGGTSMAVAVESSRVGLVYGSQQRAAVAEQLLGPMYVTDLGFGSGGRGGAYKVAGGGGRGSEGGRGDIRGVEAHFRKQLEADPENALLLRNYAKFLDEVLKDPHRAEVYYERAILANPTDGEVLGAYAKLIWDVYKDADRAGRYFEQALEATPDDCYLNAAYASFLWASEDDEAGDEEEAASGGCYNDNYLTRPVYGTTAAASA</sequence>
<feature type="region of interest" description="Disordered" evidence="1">
    <location>
        <begin position="32"/>
        <end position="51"/>
    </location>
</feature>
<dbReference type="SUPFAM" id="SSF48452">
    <property type="entry name" value="TPR-like"/>
    <property type="match status" value="1"/>
</dbReference>
<keyword evidence="4" id="KW-1185">Reference proteome</keyword>
<feature type="domain" description="TmcB/TmcC TPR repeats" evidence="2">
    <location>
        <begin position="331"/>
        <end position="376"/>
    </location>
</feature>
<name>A0ABD1XY02_9MARC</name>
<evidence type="ECO:0000313" key="3">
    <source>
        <dbReference type="EMBL" id="KAL2613836.1"/>
    </source>
</evidence>
<dbReference type="Pfam" id="PF25474">
    <property type="entry name" value="TPR_TmcB"/>
    <property type="match status" value="1"/>
</dbReference>
<comment type="caution">
    <text evidence="3">The sequence shown here is derived from an EMBL/GenBank/DDBJ whole genome shotgun (WGS) entry which is preliminary data.</text>
</comment>
<reference evidence="3 4" key="1">
    <citation type="submission" date="2024-09" db="EMBL/GenBank/DDBJ databases">
        <title>Chromosome-scale assembly of Riccia fluitans.</title>
        <authorList>
            <person name="Paukszto L."/>
            <person name="Sawicki J."/>
            <person name="Karawczyk K."/>
            <person name="Piernik-Szablinska J."/>
            <person name="Szczecinska M."/>
            <person name="Mazdziarz M."/>
        </authorList>
    </citation>
    <scope>NUCLEOTIDE SEQUENCE [LARGE SCALE GENOMIC DNA]</scope>
    <source>
        <strain evidence="3">Rf_01</strain>
        <tissue evidence="3">Aerial parts of the thallus</tissue>
    </source>
</reference>
<dbReference type="Gene3D" id="1.25.40.10">
    <property type="entry name" value="Tetratricopeptide repeat domain"/>
    <property type="match status" value="1"/>
</dbReference>